<accession>A0A498CPB5</accession>
<keyword evidence="4" id="KW-1185">Reference proteome</keyword>
<evidence type="ECO:0000313" key="3">
    <source>
        <dbReference type="EMBL" id="RLL13876.1"/>
    </source>
</evidence>
<evidence type="ECO:0000313" key="4">
    <source>
        <dbReference type="Proteomes" id="UP000276301"/>
    </source>
</evidence>
<sequence length="394" mass="41607">MKRLLCLLLALLAALAAGTASAGAASSGNGSVAVQLNRGGEAELVDGDGIAVASSGPASCDAGNYTFEVAPGQTVYLCLGESGSADTTALWDVSAEAMGAAATADELADSGLFRLKADKSGPGGSLLKIKQYGEKSLGDGPRSSWLRIEIAESEAVEEQKAVADLTFSARKDGDRYGTGDYALLRLTLWIASEEASGGDTDLEAGEGVVYRPVSNDKNTAEWEGIASVSFSASNDADKFYAKLSTRIDPDIYGLYGDPADANLYFRDFTGALAADSTSRATLILYNPWEDEDYQPDPAGCHIYQLEADGTLSDITGIFTYLDYDEDGNEINGWRTRTRTLGCYIISDVALDVSVVPDPPPEAPEISVNANRKAIPNTGLGELSRKFPQEPPQSF</sequence>
<organism evidence="3 4">
    <name type="scientific">Anaerotruncus massiliensis</name>
    <name type="common">ex Liu et al. 2021</name>
    <dbReference type="NCBI Taxonomy" id="2321404"/>
    <lineage>
        <taxon>Bacteria</taxon>
        <taxon>Bacillati</taxon>
        <taxon>Bacillota</taxon>
        <taxon>Clostridia</taxon>
        <taxon>Eubacteriales</taxon>
        <taxon>Oscillospiraceae</taxon>
        <taxon>Anaerotruncus</taxon>
    </lineage>
</organism>
<proteinExistence type="predicted"/>
<keyword evidence="2" id="KW-0732">Signal</keyword>
<name>A0A498CPB5_9FIRM</name>
<gene>
    <name evidence="3" type="ORF">D4A47_03020</name>
</gene>
<protein>
    <submittedName>
        <fullName evidence="3">Uncharacterized protein</fullName>
    </submittedName>
</protein>
<dbReference type="Proteomes" id="UP000276301">
    <property type="component" value="Unassembled WGS sequence"/>
</dbReference>
<dbReference type="RefSeq" id="WP_121586091.1">
    <property type="nucleotide sequence ID" value="NZ_RCHT01000002.1"/>
</dbReference>
<evidence type="ECO:0000256" key="1">
    <source>
        <dbReference type="SAM" id="MobiDB-lite"/>
    </source>
</evidence>
<dbReference type="EMBL" id="RCHT01000002">
    <property type="protein sequence ID" value="RLL13876.1"/>
    <property type="molecule type" value="Genomic_DNA"/>
</dbReference>
<reference evidence="3 4" key="1">
    <citation type="submission" date="2018-10" db="EMBL/GenBank/DDBJ databases">
        <title>Anaerotruncus faecis sp. nov., isolated from human feces.</title>
        <authorList>
            <person name="Wang Y.-J."/>
        </authorList>
    </citation>
    <scope>NUCLEOTIDE SEQUENCE [LARGE SCALE GENOMIC DNA]</scope>
    <source>
        <strain evidence="3 4">22A2-44</strain>
    </source>
</reference>
<feature type="signal peptide" evidence="2">
    <location>
        <begin position="1"/>
        <end position="22"/>
    </location>
</feature>
<feature type="region of interest" description="Disordered" evidence="1">
    <location>
        <begin position="361"/>
        <end position="394"/>
    </location>
</feature>
<evidence type="ECO:0000256" key="2">
    <source>
        <dbReference type="SAM" id="SignalP"/>
    </source>
</evidence>
<feature type="chain" id="PRO_5039049313" evidence="2">
    <location>
        <begin position="23"/>
        <end position="394"/>
    </location>
</feature>
<dbReference type="AlphaFoldDB" id="A0A498CPB5"/>
<comment type="caution">
    <text evidence="3">The sequence shown here is derived from an EMBL/GenBank/DDBJ whole genome shotgun (WGS) entry which is preliminary data.</text>
</comment>